<protein>
    <submittedName>
        <fullName evidence="1">Restriction endonuclease subunit M</fullName>
    </submittedName>
</protein>
<evidence type="ECO:0000313" key="1">
    <source>
        <dbReference type="EMBL" id="RAW51558.1"/>
    </source>
</evidence>
<accession>A0AAX1QKW0</accession>
<name>A0AAX1QKW0_9FIRM</name>
<reference evidence="1 2" key="1">
    <citation type="submission" date="2018-02" db="EMBL/GenBank/DDBJ databases">
        <title>Complete genome sequencing of Faecalibacterium prausnitzii strains isolated from the human gut.</title>
        <authorList>
            <person name="Fitzgerald B.C."/>
            <person name="Shkoporov A.N."/>
            <person name="Ross P.R."/>
            <person name="Hill C."/>
        </authorList>
    </citation>
    <scope>NUCLEOTIDE SEQUENCE [LARGE SCALE GENOMIC DNA]</scope>
    <source>
        <strain evidence="1 2">APC942/18-1</strain>
    </source>
</reference>
<keyword evidence="1" id="KW-0378">Hydrolase</keyword>
<gene>
    <name evidence="1" type="ORF">C4N27_03490</name>
</gene>
<organism evidence="1 2">
    <name type="scientific">Faecalibacterium prausnitzii</name>
    <dbReference type="NCBI Taxonomy" id="853"/>
    <lineage>
        <taxon>Bacteria</taxon>
        <taxon>Bacillati</taxon>
        <taxon>Bacillota</taxon>
        <taxon>Clostridia</taxon>
        <taxon>Eubacteriales</taxon>
        <taxon>Oscillospiraceae</taxon>
        <taxon>Faecalibacterium</taxon>
    </lineage>
</organism>
<dbReference type="RefSeq" id="WP_158395625.1">
    <property type="nucleotide sequence ID" value="NZ_CP026548.1"/>
</dbReference>
<dbReference type="Proteomes" id="UP000250997">
    <property type="component" value="Unassembled WGS sequence"/>
</dbReference>
<dbReference type="GO" id="GO:0004519">
    <property type="term" value="F:endonuclease activity"/>
    <property type="evidence" value="ECO:0007669"/>
    <property type="project" value="UniProtKB-KW"/>
</dbReference>
<dbReference type="AlphaFoldDB" id="A0AAX1QKW0"/>
<proteinExistence type="predicted"/>
<comment type="caution">
    <text evidence="1">The sequence shown here is derived from an EMBL/GenBank/DDBJ whole genome shotgun (WGS) entry which is preliminary data.</text>
</comment>
<evidence type="ECO:0000313" key="2">
    <source>
        <dbReference type="Proteomes" id="UP000250997"/>
    </source>
</evidence>
<keyword evidence="1" id="KW-0255">Endonuclease</keyword>
<dbReference type="EMBL" id="PRLA01000002">
    <property type="protein sequence ID" value="RAW51558.1"/>
    <property type="molecule type" value="Genomic_DNA"/>
</dbReference>
<keyword evidence="1" id="KW-0540">Nuclease</keyword>
<sequence>MFSIAGIDLLEQELLDNERTLLEILLQDKTTKKNIIWATDDYAELGEPYSFKKEILPELVTGEQDSLIQPRVEKALEHQTNRTRDKAEVFTPSWICNAQNNLVDEQWFGRKDVFNIQKEMSWKATADKIAFPDDRQHTWQKYVDAQRLEISCGEAPYLVSRYDTVTGETIPISQRIGLLDRKLRVVSENTDTEEEWFTWTKRAFQSVYGFEYQGDSLLLARENLFVTFVEVYRERFGKLPHLRQMKVIANIIAWNLWQMDGTKYVVPGSCRETRIEIFSMFGTEEQIDLCPGCKSGNIRAHNGIYSVIKDWRSNQTMTFLSMVRGGKANGGV</sequence>